<dbReference type="HOGENOM" id="CLU_2820873_0_0_2"/>
<evidence type="ECO:0000313" key="2">
    <source>
        <dbReference type="Proteomes" id="UP000033101"/>
    </source>
</evidence>
<protein>
    <submittedName>
        <fullName evidence="1">Uncharacterized protein</fullName>
    </submittedName>
</protein>
<proteinExistence type="predicted"/>
<reference evidence="1 2" key="1">
    <citation type="submission" date="2014-07" db="EMBL/GenBank/DDBJ databases">
        <title>Methanogenic archaea and the global carbon cycle.</title>
        <authorList>
            <person name="Henriksen J.R."/>
            <person name="Luke J."/>
            <person name="Reinhart S."/>
            <person name="Benedict M.N."/>
            <person name="Youngblut N.D."/>
            <person name="Metcalf M.E."/>
            <person name="Whitaker R.J."/>
            <person name="Metcalf W.W."/>
        </authorList>
    </citation>
    <scope>NUCLEOTIDE SEQUENCE [LARGE SCALE GENOMIC DNA]</scope>
    <source>
        <strain evidence="1 2">HB-1</strain>
    </source>
</reference>
<accession>A0A0E3SFN9</accession>
<dbReference type="STRING" id="1434110.MSHOH_1840"/>
<evidence type="ECO:0000313" key="1">
    <source>
        <dbReference type="EMBL" id="AKB78323.1"/>
    </source>
</evidence>
<dbReference type="PATRIC" id="fig|1434110.4.peg.2339"/>
<keyword evidence="2" id="KW-1185">Reference proteome</keyword>
<dbReference type="Proteomes" id="UP000033101">
    <property type="component" value="Chromosome"/>
</dbReference>
<dbReference type="AlphaFoldDB" id="A0A0E3SFN9"/>
<dbReference type="KEGG" id="mhor:MSHOH_1840"/>
<name>A0A0E3SFN9_9EURY</name>
<organism evidence="1 2">
    <name type="scientific">Methanosarcina horonobensis HB-1 = JCM 15518</name>
    <dbReference type="NCBI Taxonomy" id="1434110"/>
    <lineage>
        <taxon>Archaea</taxon>
        <taxon>Methanobacteriati</taxon>
        <taxon>Methanobacteriota</taxon>
        <taxon>Stenosarchaea group</taxon>
        <taxon>Methanomicrobia</taxon>
        <taxon>Methanosarcinales</taxon>
        <taxon>Methanosarcinaceae</taxon>
        <taxon>Methanosarcina</taxon>
    </lineage>
</organism>
<dbReference type="EMBL" id="CP009516">
    <property type="protein sequence ID" value="AKB78323.1"/>
    <property type="molecule type" value="Genomic_DNA"/>
</dbReference>
<gene>
    <name evidence="1" type="ORF">MSHOH_1840</name>
</gene>
<sequence length="66" mass="7127">MASLGILNWKGDTDPCCKRVDVSLSTSRLTGSPKTCFILCSSSKDKKVGLGKSRFAQISFNESKTP</sequence>